<evidence type="ECO:0000313" key="13">
    <source>
        <dbReference type="Proteomes" id="UP000005018"/>
    </source>
</evidence>
<feature type="compositionally biased region" description="Polar residues" evidence="10">
    <location>
        <begin position="41"/>
        <end position="67"/>
    </location>
</feature>
<dbReference type="GO" id="GO:0008270">
    <property type="term" value="F:zinc ion binding"/>
    <property type="evidence" value="ECO:0007669"/>
    <property type="project" value="UniProtKB-KW"/>
</dbReference>
<evidence type="ECO:0000256" key="9">
    <source>
        <dbReference type="PROSITE-ProRule" id="PRU00094"/>
    </source>
</evidence>
<keyword evidence="5" id="KW-0862">Zinc</keyword>
<dbReference type="HOGENOM" id="CLU_040438_0_0_1"/>
<keyword evidence="4 9" id="KW-0863">Zinc-finger</keyword>
<dbReference type="FunFam" id="3.30.50.10:FF:000007">
    <property type="entry name" value="Nitrogen regulatory AreA, N-terminal"/>
    <property type="match status" value="1"/>
</dbReference>
<dbReference type="GO" id="GO:0045944">
    <property type="term" value="P:positive regulation of transcription by RNA polymerase II"/>
    <property type="evidence" value="ECO:0007669"/>
    <property type="project" value="TreeGrafter"/>
</dbReference>
<dbReference type="CDD" id="cd00202">
    <property type="entry name" value="ZnF_GATA"/>
    <property type="match status" value="2"/>
</dbReference>
<dbReference type="KEGG" id="cot:CORT_0G00970"/>
<reference evidence="12 13" key="1">
    <citation type="journal article" date="2012" name="PLoS ONE">
        <title>Sequence and analysis of the genome of the pathogenic yeast Candida orthopsilosis.</title>
        <authorList>
            <person name="Riccombeni A."/>
            <person name="Vidanes G."/>
            <person name="Proux-Wera E."/>
            <person name="Wolfe K.H."/>
            <person name="Butler G."/>
        </authorList>
    </citation>
    <scope>NUCLEOTIDE SEQUENCE [LARGE SCALE GENOMIC DNA]</scope>
    <source>
        <strain evidence="12 13">Co 90-125</strain>
    </source>
</reference>
<dbReference type="InterPro" id="IPR000679">
    <property type="entry name" value="Znf_GATA"/>
</dbReference>
<feature type="compositionally biased region" description="Basic and acidic residues" evidence="10">
    <location>
        <begin position="158"/>
        <end position="167"/>
    </location>
</feature>
<evidence type="ECO:0000256" key="10">
    <source>
        <dbReference type="SAM" id="MobiDB-lite"/>
    </source>
</evidence>
<dbReference type="InterPro" id="IPR039355">
    <property type="entry name" value="Transcription_factor_GATA"/>
</dbReference>
<dbReference type="RefSeq" id="XP_003870912.1">
    <property type="nucleotide sequence ID" value="XM_003870863.1"/>
</dbReference>
<dbReference type="PANTHER" id="PTHR10071:SF335">
    <property type="entry name" value="IRON-SENSING TRANSCRIPTIONAL REPRESSOR-RELATED"/>
    <property type="match status" value="1"/>
</dbReference>
<evidence type="ECO:0000259" key="11">
    <source>
        <dbReference type="PROSITE" id="PS50114"/>
    </source>
</evidence>
<feature type="compositionally biased region" description="Polar residues" evidence="10">
    <location>
        <begin position="180"/>
        <end position="201"/>
    </location>
</feature>
<accession>H8X9W8</accession>
<keyword evidence="8" id="KW-0539">Nucleus</keyword>
<evidence type="ECO:0000256" key="2">
    <source>
        <dbReference type="ARBA" id="ARBA00022723"/>
    </source>
</evidence>
<feature type="compositionally biased region" description="Basic and acidic residues" evidence="10">
    <location>
        <begin position="278"/>
        <end position="292"/>
    </location>
</feature>
<feature type="compositionally biased region" description="Low complexity" evidence="10">
    <location>
        <begin position="505"/>
        <end position="529"/>
    </location>
</feature>
<comment type="subcellular location">
    <subcellularLocation>
        <location evidence="1">Nucleus</location>
    </subcellularLocation>
</comment>
<dbReference type="PRINTS" id="PR00619">
    <property type="entry name" value="GATAZNFINGER"/>
</dbReference>
<gene>
    <name evidence="12" type="ORF">CORT_0G00970</name>
</gene>
<name>H8X9W8_CANO9</name>
<feature type="compositionally biased region" description="Pro residues" evidence="10">
    <location>
        <begin position="434"/>
        <end position="447"/>
    </location>
</feature>
<evidence type="ECO:0000256" key="3">
    <source>
        <dbReference type="ARBA" id="ARBA00022737"/>
    </source>
</evidence>
<keyword evidence="3" id="KW-0677">Repeat</keyword>
<feature type="compositionally biased region" description="Basic residues" evidence="10">
    <location>
        <begin position="266"/>
        <end position="277"/>
    </location>
</feature>
<evidence type="ECO:0000256" key="8">
    <source>
        <dbReference type="ARBA" id="ARBA00023242"/>
    </source>
</evidence>
<dbReference type="PANTHER" id="PTHR10071">
    <property type="entry name" value="TRANSCRIPTION FACTOR GATA FAMILY MEMBER"/>
    <property type="match status" value="1"/>
</dbReference>
<feature type="region of interest" description="Disordered" evidence="10">
    <location>
        <begin position="1"/>
        <end position="67"/>
    </location>
</feature>
<dbReference type="GO" id="GO:0000981">
    <property type="term" value="F:DNA-binding transcription factor activity, RNA polymerase II-specific"/>
    <property type="evidence" value="ECO:0007669"/>
    <property type="project" value="TreeGrafter"/>
</dbReference>
<keyword evidence="13" id="KW-1185">Reference proteome</keyword>
<dbReference type="Gene3D" id="3.30.50.10">
    <property type="entry name" value="Erythroid Transcription Factor GATA-1, subunit A"/>
    <property type="match status" value="2"/>
</dbReference>
<feature type="compositionally biased region" description="Polar residues" evidence="10">
    <location>
        <begin position="320"/>
        <end position="335"/>
    </location>
</feature>
<proteinExistence type="predicted"/>
<dbReference type="Proteomes" id="UP000005018">
    <property type="component" value="Chromosome 7"/>
</dbReference>
<feature type="region of interest" description="Disordered" evidence="10">
    <location>
        <begin position="158"/>
        <end position="216"/>
    </location>
</feature>
<feature type="region of interest" description="Disordered" evidence="10">
    <location>
        <begin position="372"/>
        <end position="604"/>
    </location>
</feature>
<dbReference type="FunFam" id="3.30.50.10:FF:000039">
    <property type="entry name" value="Siderophore transcription factor SreA"/>
    <property type="match status" value="1"/>
</dbReference>
<dbReference type="EMBL" id="HE681725">
    <property type="protein sequence ID" value="CCG24785.1"/>
    <property type="molecule type" value="Genomic_DNA"/>
</dbReference>
<feature type="compositionally biased region" description="Polar residues" evidence="10">
    <location>
        <begin position="555"/>
        <end position="583"/>
    </location>
</feature>
<dbReference type="PROSITE" id="PS50114">
    <property type="entry name" value="GATA_ZN_FINGER_2"/>
    <property type="match status" value="2"/>
</dbReference>
<feature type="compositionally biased region" description="Low complexity" evidence="10">
    <location>
        <begin position="485"/>
        <end position="497"/>
    </location>
</feature>
<dbReference type="Pfam" id="PF00320">
    <property type="entry name" value="GATA"/>
    <property type="match status" value="2"/>
</dbReference>
<dbReference type="SMART" id="SM00401">
    <property type="entry name" value="ZnF_GATA"/>
    <property type="match status" value="2"/>
</dbReference>
<dbReference type="GO" id="GO:0000978">
    <property type="term" value="F:RNA polymerase II cis-regulatory region sequence-specific DNA binding"/>
    <property type="evidence" value="ECO:0007669"/>
    <property type="project" value="TreeGrafter"/>
</dbReference>
<evidence type="ECO:0000256" key="6">
    <source>
        <dbReference type="ARBA" id="ARBA00023015"/>
    </source>
</evidence>
<feature type="compositionally biased region" description="Low complexity" evidence="10">
    <location>
        <begin position="303"/>
        <end position="319"/>
    </location>
</feature>
<evidence type="ECO:0000256" key="1">
    <source>
        <dbReference type="ARBA" id="ARBA00004123"/>
    </source>
</evidence>
<protein>
    <submittedName>
        <fullName evidence="12">Sfu1 transcriptional regulator of iron-responsive genes</fullName>
    </submittedName>
</protein>
<evidence type="ECO:0000256" key="7">
    <source>
        <dbReference type="ARBA" id="ARBA00023163"/>
    </source>
</evidence>
<evidence type="ECO:0000313" key="12">
    <source>
        <dbReference type="EMBL" id="CCG24785.1"/>
    </source>
</evidence>
<keyword evidence="6" id="KW-0805">Transcription regulation</keyword>
<dbReference type="eggNOG" id="KOG1601">
    <property type="taxonomic scope" value="Eukaryota"/>
</dbReference>
<dbReference type="OrthoDB" id="515401at2759"/>
<evidence type="ECO:0000256" key="4">
    <source>
        <dbReference type="ARBA" id="ARBA00022771"/>
    </source>
</evidence>
<keyword evidence="7" id="KW-0804">Transcription</keyword>
<feature type="domain" description="GATA-type" evidence="11">
    <location>
        <begin position="222"/>
        <end position="275"/>
    </location>
</feature>
<dbReference type="AlphaFoldDB" id="H8X9W8"/>
<dbReference type="SUPFAM" id="SSF57716">
    <property type="entry name" value="Glucocorticoid receptor-like (DNA-binding domain)"/>
    <property type="match status" value="2"/>
</dbReference>
<dbReference type="GO" id="GO:0006879">
    <property type="term" value="P:intracellular iron ion homeostasis"/>
    <property type="evidence" value="ECO:0007669"/>
    <property type="project" value="UniProtKB-ARBA"/>
</dbReference>
<keyword evidence="2" id="KW-0479">Metal-binding</keyword>
<feature type="compositionally biased region" description="Low complexity" evidence="10">
    <location>
        <begin position="392"/>
        <end position="405"/>
    </location>
</feature>
<feature type="domain" description="GATA-type" evidence="11">
    <location>
        <begin position="60"/>
        <end position="116"/>
    </location>
</feature>
<feature type="compositionally biased region" description="Pro residues" evidence="10">
    <location>
        <begin position="382"/>
        <end position="391"/>
    </location>
</feature>
<sequence length="604" mass="64689">MSIHEQFIKTESTQSPTSSNKVKTTTTTKPPTTTHPAHSVETAQMAQPVQPTTTSSLPTPEDGQQCSNCGTTKTPLWRRAPDGTLICNACGLYLRSNHTHRPVNLKRPPNTITISKEELGSCKGDGRCNGTGGSAACRGCPAFNNRIVAKKQLLEKSPKNEDVKIKTDISANGEEGGQSGISENNASTNSQTKSDNSNSGQAIERSKTSASAASATGSTDENSLAIACYNCDTTITPLWRRDDAGNTICNACGLFYRLHGSHRPIKMKRSTIKRRKRNVSDHKSKEESKDVKMSVTSPGRMVSLTASPTPTPSHASPSLQQKHQSPAQSHASNTASPPPSSSLHSSFVNRPMSPSYNRLPPFSYSIPFQRASQLGQTSQGSTPPPPLPPQQQQPSISIQQQQQQQAMPMTSTGSHMMPHSLYPRYSGNGRLPNGPGPLPGPPPPMPLPHIQSQAPQQMQHLQPMQMQLSQSVSPLPQPSIYQQHQYQTVAESQQQQQQPPPTLPPINRNTNTTSVVAGAAGCCSSCGSSKRTPTPMAIDFTATYKKETRAPPPSSTTTNNQNDSEGGDTTANTTGDVSGTPSPSGERRTGQQKRALTIGGLLNE</sequence>
<feature type="compositionally biased region" description="Low complexity" evidence="10">
    <location>
        <begin position="451"/>
        <end position="474"/>
    </location>
</feature>
<dbReference type="GeneID" id="14541898"/>
<dbReference type="InterPro" id="IPR013088">
    <property type="entry name" value="Znf_NHR/GATA"/>
</dbReference>
<organism evidence="12 13">
    <name type="scientific">Candida orthopsilosis (strain 90-125)</name>
    <name type="common">Yeast</name>
    <dbReference type="NCBI Taxonomy" id="1136231"/>
    <lineage>
        <taxon>Eukaryota</taxon>
        <taxon>Fungi</taxon>
        <taxon>Dikarya</taxon>
        <taxon>Ascomycota</taxon>
        <taxon>Saccharomycotina</taxon>
        <taxon>Pichiomycetes</taxon>
        <taxon>Debaryomycetaceae</taxon>
        <taxon>Candida/Lodderomyces clade</taxon>
        <taxon>Candida</taxon>
    </lineage>
</organism>
<dbReference type="PROSITE" id="PS00344">
    <property type="entry name" value="GATA_ZN_FINGER_1"/>
    <property type="match status" value="2"/>
</dbReference>
<dbReference type="GO" id="GO:0000122">
    <property type="term" value="P:negative regulation of transcription by RNA polymerase II"/>
    <property type="evidence" value="ECO:0007669"/>
    <property type="project" value="TreeGrafter"/>
</dbReference>
<feature type="region of interest" description="Disordered" evidence="10">
    <location>
        <begin position="266"/>
        <end position="354"/>
    </location>
</feature>
<evidence type="ECO:0000256" key="5">
    <source>
        <dbReference type="ARBA" id="ARBA00022833"/>
    </source>
</evidence>
<dbReference type="GO" id="GO:0005634">
    <property type="term" value="C:nucleus"/>
    <property type="evidence" value="ECO:0007669"/>
    <property type="project" value="UniProtKB-SubCell"/>
</dbReference>
<feature type="compositionally biased region" description="Low complexity" evidence="10">
    <location>
        <begin position="15"/>
        <end position="34"/>
    </location>
</feature>